<comment type="caution">
    <text evidence="1">The sequence shown here is derived from an EMBL/GenBank/DDBJ whole genome shotgun (WGS) entry which is preliminary data.</text>
</comment>
<dbReference type="Proteomes" id="UP000435036">
    <property type="component" value="Unassembled WGS sequence"/>
</dbReference>
<sequence length="198" mass="23283">MIRLILSGLLILQINIFTQISYAQSGILENKVIEFVIAENKNESDSIYLSQKTLRSLFAFQLEHRKHELSDIISNEELDSLENICNKKSELFIWHNTIPNCITLPENRFIIQFDYDTQRIVKRKKCTLFKKNNEVIIKEASTNNLYIKTSPIIEYKNYLLIKVNCSKGLTYGSSCLYIFERNENQDIKLKQKAYCYLH</sequence>
<evidence type="ECO:0000313" key="2">
    <source>
        <dbReference type="Proteomes" id="UP000435036"/>
    </source>
</evidence>
<gene>
    <name evidence="1" type="ORF">GQF63_17260</name>
</gene>
<name>A0A6N8L361_9SPHI</name>
<organism evidence="1 2">
    <name type="scientific">Sphingobacterium humi</name>
    <dbReference type="NCBI Taxonomy" id="1796905"/>
    <lineage>
        <taxon>Bacteria</taxon>
        <taxon>Pseudomonadati</taxon>
        <taxon>Bacteroidota</taxon>
        <taxon>Sphingobacteriia</taxon>
        <taxon>Sphingobacteriales</taxon>
        <taxon>Sphingobacteriaceae</taxon>
        <taxon>Sphingobacterium</taxon>
    </lineage>
</organism>
<reference evidence="1 2" key="1">
    <citation type="submission" date="2019-12" db="EMBL/GenBank/DDBJ databases">
        <authorList>
            <person name="Dong K."/>
        </authorList>
    </citation>
    <scope>NUCLEOTIDE SEQUENCE [LARGE SCALE GENOMIC DNA]</scope>
    <source>
        <strain evidence="1 2">JCM 31225</strain>
    </source>
</reference>
<dbReference type="AlphaFoldDB" id="A0A6N8L361"/>
<dbReference type="RefSeq" id="WP_160370493.1">
    <property type="nucleotide sequence ID" value="NZ_WSQA01000015.1"/>
</dbReference>
<protein>
    <submittedName>
        <fullName evidence="1">Uncharacterized protein</fullName>
    </submittedName>
</protein>
<dbReference type="EMBL" id="WSQA01000015">
    <property type="protein sequence ID" value="MVZ63776.1"/>
    <property type="molecule type" value="Genomic_DNA"/>
</dbReference>
<evidence type="ECO:0000313" key="1">
    <source>
        <dbReference type="EMBL" id="MVZ63776.1"/>
    </source>
</evidence>
<proteinExistence type="predicted"/>
<accession>A0A6N8L361</accession>
<keyword evidence="2" id="KW-1185">Reference proteome</keyword>